<dbReference type="Proteomes" id="UP000186684">
    <property type="component" value="Unassembled WGS sequence"/>
</dbReference>
<gene>
    <name evidence="2" type="ORF">SAMN05421759_106162</name>
</gene>
<dbReference type="Gene3D" id="3.40.50.150">
    <property type="entry name" value="Vaccinia Virus protein VP39"/>
    <property type="match status" value="1"/>
</dbReference>
<dbReference type="SUPFAM" id="SSF53335">
    <property type="entry name" value="S-adenosyl-L-methionine-dependent methyltransferases"/>
    <property type="match status" value="1"/>
</dbReference>
<dbReference type="GO" id="GO:0032259">
    <property type="term" value="P:methylation"/>
    <property type="evidence" value="ECO:0007669"/>
    <property type="project" value="UniProtKB-KW"/>
</dbReference>
<dbReference type="EMBL" id="FTOQ01000006">
    <property type="protein sequence ID" value="SIS92366.1"/>
    <property type="molecule type" value="Genomic_DNA"/>
</dbReference>
<evidence type="ECO:0000259" key="1">
    <source>
        <dbReference type="Pfam" id="PF05050"/>
    </source>
</evidence>
<dbReference type="InterPro" id="IPR029063">
    <property type="entry name" value="SAM-dependent_MTases_sf"/>
</dbReference>
<dbReference type="InterPro" id="IPR053188">
    <property type="entry name" value="FkbM_Methyltransferase"/>
</dbReference>
<dbReference type="STRING" id="633194.SAMN05421759_106162"/>
<feature type="domain" description="Methyltransferase FkbM" evidence="1">
    <location>
        <begin position="27"/>
        <end position="195"/>
    </location>
</feature>
<dbReference type="InterPro" id="IPR006342">
    <property type="entry name" value="FkbM_mtfrase"/>
</dbReference>
<proteinExistence type="predicted"/>
<evidence type="ECO:0000313" key="3">
    <source>
        <dbReference type="Proteomes" id="UP000186684"/>
    </source>
</evidence>
<dbReference type="NCBIfam" id="TIGR01444">
    <property type="entry name" value="fkbM_fam"/>
    <property type="match status" value="1"/>
</dbReference>
<keyword evidence="2" id="KW-0808">Transferase</keyword>
<protein>
    <submittedName>
        <fullName evidence="2">Methyltransferase, FkbM family</fullName>
    </submittedName>
</protein>
<dbReference type="AlphaFoldDB" id="A0A1N7N1W5"/>
<name>A0A1N7N1W5_9RHOB</name>
<dbReference type="PANTHER" id="PTHR36973:SF4">
    <property type="entry name" value="NODULATION PROTEIN"/>
    <property type="match status" value="1"/>
</dbReference>
<keyword evidence="2" id="KW-0489">Methyltransferase</keyword>
<dbReference type="PANTHER" id="PTHR36973">
    <property type="entry name" value="SLL1456 PROTEIN-RELATED"/>
    <property type="match status" value="1"/>
</dbReference>
<sequence>MSEAARARRIETLRGLLAPARLTEIVDVGANPTELPLYMPLIDAKAARVTGFEPQPAAFEALGPRQTTHERYLPYAVGDGQPGTLHICRKDGFTSLLEPEPLTQTYLWRPRWSRMTTVMDTIPVETRRMDDMDEIDALDLLKIDIQGGELAVFQNGREKLGGALAVVTEVAFMPLYKDQPLLDQQMGELLAQGFLLHSFRTVVDAALYDAQGLHVPRGAHKHGQLIDGDAIFLRDPRRMEAFSDEQLKHYALLADGALDLQDLAARCLTELVRREAIPAAALDAYRQMLRESEGQPA</sequence>
<dbReference type="GO" id="GO:0008171">
    <property type="term" value="F:O-methyltransferase activity"/>
    <property type="evidence" value="ECO:0007669"/>
    <property type="project" value="TreeGrafter"/>
</dbReference>
<reference evidence="3" key="1">
    <citation type="submission" date="2017-01" db="EMBL/GenBank/DDBJ databases">
        <authorList>
            <person name="Varghese N."/>
            <person name="Submissions S."/>
        </authorList>
    </citation>
    <scope>NUCLEOTIDE SEQUENCE [LARGE SCALE GENOMIC DNA]</scope>
    <source>
        <strain evidence="3">DSM 29430</strain>
    </source>
</reference>
<evidence type="ECO:0000313" key="2">
    <source>
        <dbReference type="EMBL" id="SIS92366.1"/>
    </source>
</evidence>
<keyword evidence="3" id="KW-1185">Reference proteome</keyword>
<organism evidence="2 3">
    <name type="scientific">Roseivivax lentus</name>
    <dbReference type="NCBI Taxonomy" id="633194"/>
    <lineage>
        <taxon>Bacteria</taxon>
        <taxon>Pseudomonadati</taxon>
        <taxon>Pseudomonadota</taxon>
        <taxon>Alphaproteobacteria</taxon>
        <taxon>Rhodobacterales</taxon>
        <taxon>Roseobacteraceae</taxon>
        <taxon>Roseivivax</taxon>
    </lineage>
</organism>
<dbReference type="Pfam" id="PF05050">
    <property type="entry name" value="Methyltransf_21"/>
    <property type="match status" value="1"/>
</dbReference>
<dbReference type="OrthoDB" id="292760at2"/>
<dbReference type="RefSeq" id="WP_076448309.1">
    <property type="nucleotide sequence ID" value="NZ_FTOQ01000006.1"/>
</dbReference>
<accession>A0A1N7N1W5</accession>